<accession>A0A314UGM2</accession>
<gene>
    <name evidence="1" type="ORF">Pyn_32438</name>
</gene>
<organism evidence="1 2">
    <name type="scientific">Prunus yedoensis var. nudiflora</name>
    <dbReference type="NCBI Taxonomy" id="2094558"/>
    <lineage>
        <taxon>Eukaryota</taxon>
        <taxon>Viridiplantae</taxon>
        <taxon>Streptophyta</taxon>
        <taxon>Embryophyta</taxon>
        <taxon>Tracheophyta</taxon>
        <taxon>Spermatophyta</taxon>
        <taxon>Magnoliopsida</taxon>
        <taxon>eudicotyledons</taxon>
        <taxon>Gunneridae</taxon>
        <taxon>Pentapetalae</taxon>
        <taxon>rosids</taxon>
        <taxon>fabids</taxon>
        <taxon>Rosales</taxon>
        <taxon>Rosaceae</taxon>
        <taxon>Amygdaloideae</taxon>
        <taxon>Amygdaleae</taxon>
        <taxon>Prunus</taxon>
    </lineage>
</organism>
<dbReference type="Proteomes" id="UP000250321">
    <property type="component" value="Unassembled WGS sequence"/>
</dbReference>
<dbReference type="EMBL" id="PJQY01003581">
    <property type="protein sequence ID" value="PQM36138.1"/>
    <property type="molecule type" value="Genomic_DNA"/>
</dbReference>
<name>A0A314UGM2_PRUYE</name>
<proteinExistence type="predicted"/>
<evidence type="ECO:0000313" key="1">
    <source>
        <dbReference type="EMBL" id="PQM36138.1"/>
    </source>
</evidence>
<protein>
    <submittedName>
        <fullName evidence="1">Uncharacterized protein</fullName>
    </submittedName>
</protein>
<reference evidence="1 2" key="1">
    <citation type="submission" date="2018-02" db="EMBL/GenBank/DDBJ databases">
        <title>Draft genome of wild Prunus yedoensis var. nudiflora.</title>
        <authorList>
            <person name="Baek S."/>
            <person name="Kim J.-H."/>
            <person name="Choi K."/>
            <person name="Kim G.-B."/>
            <person name="Cho A."/>
            <person name="Jang H."/>
            <person name="Shin C.-H."/>
            <person name="Yu H.-J."/>
            <person name="Mun J.-H."/>
        </authorList>
    </citation>
    <scope>NUCLEOTIDE SEQUENCE [LARGE SCALE GENOMIC DNA]</scope>
    <source>
        <strain evidence="2">cv. Jeju island</strain>
        <tissue evidence="1">Leaf</tissue>
    </source>
</reference>
<sequence>MPFTPLNPLPLPLPLLKLSTHILSPLAQSLVPSLLSLPLGQTTLPLDPHTTTPTFPANQNAKYAPNLATLPSHAANA</sequence>
<evidence type="ECO:0000313" key="2">
    <source>
        <dbReference type="Proteomes" id="UP000250321"/>
    </source>
</evidence>
<comment type="caution">
    <text evidence="1">The sequence shown here is derived from an EMBL/GenBank/DDBJ whole genome shotgun (WGS) entry which is preliminary data.</text>
</comment>
<keyword evidence="2" id="KW-1185">Reference proteome</keyword>
<dbReference type="AlphaFoldDB" id="A0A314UGM2"/>